<sequence>MVLLEKINGIDYAKMIIAAAANLERNKEKLNQLNVFPVPDGDTGTNMAATLKVAAEKISQAMDVHLGKVADIAAQGALFGARGNSGVILSQVLRGFARGFKNKREAGVSELSKAFQYGVVYAYRAVAQPVEGTILTVLREIGKGFKKSIRNKVNIIELIDEAIRYGEVALAKTPELLPALKKAGVVDSGGMGLVLFLQGCLAGLKDESITLNLPEADFSIKKEEQELDEVGMDYIYCTEFIIKGEKLFLEKIRQELMEIGGSLIVAGDENVVKVHIHTNHPGEALELGLRWGLIYNIKIDNMLEQSQEKQKPAKKLGMVAVSPGKGFSEIFQKLGIDEIVDGGQTANPPVSAIVEAINRVPATKVIVFPNNKNIILAAEQAKNLTNKSVTIVNTKNPAQTVAVSLYFDENAEPEELITKINEHLKNLKVIEVTRAVREVRFGELEIKSGDYIAIFNGDIIAAGKDVLLTSMEAVAKVINEDNSLISVFTGEEVLEDVAEKFVSLLEEKYAFCDVEKFYGGQKNYPFYIVVE</sequence>
<dbReference type="PANTHER" id="PTHR33434:SF4">
    <property type="entry name" value="PHOSPHATASE PROTEIN"/>
    <property type="match status" value="1"/>
</dbReference>
<proteinExistence type="predicted"/>
<evidence type="ECO:0000313" key="3">
    <source>
        <dbReference type="Proteomes" id="UP000002706"/>
    </source>
</evidence>
<keyword evidence="3" id="KW-1185">Reference proteome</keyword>
<dbReference type="PANTHER" id="PTHR33434">
    <property type="entry name" value="DEGV DOMAIN-CONTAINING PROTEIN DR_1986-RELATED"/>
    <property type="match status" value="1"/>
</dbReference>
<evidence type="ECO:0000259" key="1">
    <source>
        <dbReference type="PROSITE" id="PS51480"/>
    </source>
</evidence>
<dbReference type="EMBL" id="CP000141">
    <property type="protein sequence ID" value="ABB15211.1"/>
    <property type="molecule type" value="Genomic_DNA"/>
</dbReference>
<dbReference type="SUPFAM" id="SSF101473">
    <property type="entry name" value="DhaL-like"/>
    <property type="match status" value="1"/>
</dbReference>
<dbReference type="InterPro" id="IPR036117">
    <property type="entry name" value="DhaL_dom_sf"/>
</dbReference>
<dbReference type="FunCoup" id="Q3ABX4">
    <property type="interactions" value="12"/>
</dbReference>
<dbReference type="HOGENOM" id="CLU_017496_1_0_9"/>
<dbReference type="Pfam" id="PF21645">
    <property type="entry name" value="FakA-like_M"/>
    <property type="match status" value="1"/>
</dbReference>
<dbReference type="SMART" id="SM01120">
    <property type="entry name" value="Dak2"/>
    <property type="match status" value="1"/>
</dbReference>
<dbReference type="GO" id="GO:0006071">
    <property type="term" value="P:glycerol metabolic process"/>
    <property type="evidence" value="ECO:0007669"/>
    <property type="project" value="InterPro"/>
</dbReference>
<feature type="domain" description="DhaL" evidence="1">
    <location>
        <begin position="10"/>
        <end position="202"/>
    </location>
</feature>
<reference evidence="2 3" key="1">
    <citation type="journal article" date="2005" name="PLoS Genet.">
        <title>Life in hot carbon monoxide: the complete genome sequence of Carboxydothermus hydrogenoformans Z-2901.</title>
        <authorList>
            <person name="Wu M."/>
            <person name="Ren Q."/>
            <person name="Durkin A.S."/>
            <person name="Daugherty S.C."/>
            <person name="Brinkac L.M."/>
            <person name="Dodson R.J."/>
            <person name="Madupu R."/>
            <person name="Sullivan S.A."/>
            <person name="Kolonay J.F."/>
            <person name="Haft D.H."/>
            <person name="Nelson W.C."/>
            <person name="Tallon L.J."/>
            <person name="Jones K.M."/>
            <person name="Ulrich L.E."/>
            <person name="Gonzalez J.M."/>
            <person name="Zhulin I.B."/>
            <person name="Robb F.T."/>
            <person name="Eisen J.A."/>
        </authorList>
    </citation>
    <scope>NUCLEOTIDE SEQUENCE [LARGE SCALE GENOMIC DNA]</scope>
    <source>
        <strain evidence="3">ATCC BAA-161 / DSM 6008 / Z-2901</strain>
    </source>
</reference>
<dbReference type="InParanoid" id="Q3ABX4"/>
<organism evidence="2 3">
    <name type="scientific">Carboxydothermus hydrogenoformans (strain ATCC BAA-161 / DSM 6008 / Z-2901)</name>
    <dbReference type="NCBI Taxonomy" id="246194"/>
    <lineage>
        <taxon>Bacteria</taxon>
        <taxon>Bacillati</taxon>
        <taxon>Bacillota</taxon>
        <taxon>Clostridia</taxon>
        <taxon>Thermoanaerobacterales</taxon>
        <taxon>Thermoanaerobacteraceae</taxon>
        <taxon>Carboxydothermus</taxon>
    </lineage>
</organism>
<dbReference type="PROSITE" id="PS51480">
    <property type="entry name" value="DHAL"/>
    <property type="match status" value="1"/>
</dbReference>
<dbReference type="Pfam" id="PF13684">
    <property type="entry name" value="FakA-like_C"/>
    <property type="match status" value="1"/>
</dbReference>
<dbReference type="InterPro" id="IPR048394">
    <property type="entry name" value="FakA-like_M"/>
</dbReference>
<protein>
    <submittedName>
        <fullName evidence="2">DAK2 domain protein</fullName>
    </submittedName>
</protein>
<dbReference type="InterPro" id="IPR033470">
    <property type="entry name" value="FakA-like_C"/>
</dbReference>
<name>Q3ABX4_CARHZ</name>
<accession>Q3ABX4</accession>
<dbReference type="eggNOG" id="COG1461">
    <property type="taxonomic scope" value="Bacteria"/>
</dbReference>
<dbReference type="InterPro" id="IPR004007">
    <property type="entry name" value="DhaL_dom"/>
</dbReference>
<dbReference type="GO" id="GO:0004371">
    <property type="term" value="F:glycerone kinase activity"/>
    <property type="evidence" value="ECO:0007669"/>
    <property type="project" value="InterPro"/>
</dbReference>
<gene>
    <name evidence="2" type="ordered locus">CHY_1528</name>
</gene>
<dbReference type="STRING" id="246194.CHY_1528"/>
<dbReference type="SMART" id="SM01121">
    <property type="entry name" value="Dak1_2"/>
    <property type="match status" value="1"/>
</dbReference>
<dbReference type="NCBIfam" id="TIGR03599">
    <property type="entry name" value="YloV"/>
    <property type="match status" value="1"/>
</dbReference>
<dbReference type="AlphaFoldDB" id="Q3ABX4"/>
<dbReference type="Pfam" id="PF02734">
    <property type="entry name" value="Dak2"/>
    <property type="match status" value="1"/>
</dbReference>
<dbReference type="InterPro" id="IPR050270">
    <property type="entry name" value="DegV_domain_contain"/>
</dbReference>
<dbReference type="KEGG" id="chy:CHY_1528"/>
<evidence type="ECO:0000313" key="2">
    <source>
        <dbReference type="EMBL" id="ABB15211.1"/>
    </source>
</evidence>
<dbReference type="InterPro" id="IPR019986">
    <property type="entry name" value="YloV-like"/>
</dbReference>
<dbReference type="Gene3D" id="1.25.40.340">
    <property type="match status" value="1"/>
</dbReference>
<dbReference type="Proteomes" id="UP000002706">
    <property type="component" value="Chromosome"/>
</dbReference>